<organism evidence="1">
    <name type="scientific">Ornithodoros erraticus</name>
    <name type="common">European soft tick</name>
    <name type="synonym">Alectorobius erraticus</name>
    <dbReference type="NCBI Taxonomy" id="265619"/>
    <lineage>
        <taxon>Eukaryota</taxon>
        <taxon>Metazoa</taxon>
        <taxon>Ecdysozoa</taxon>
        <taxon>Arthropoda</taxon>
        <taxon>Chelicerata</taxon>
        <taxon>Arachnida</taxon>
        <taxon>Acari</taxon>
        <taxon>Parasitiformes</taxon>
        <taxon>Ixodida</taxon>
        <taxon>Ixodoidea</taxon>
        <taxon>Argasidae</taxon>
        <taxon>Ornithodorinae</taxon>
        <taxon>Ornithodoros</taxon>
    </lineage>
</organism>
<reference evidence="1" key="1">
    <citation type="submission" date="2017-08" db="EMBL/GenBank/DDBJ databases">
        <title>Ornithodoros erraticus midgut genes differentially expressed after blood feeding.</title>
        <authorList>
            <person name="Oleaga A."/>
        </authorList>
    </citation>
    <scope>NUCLEOTIDE SEQUENCE</scope>
    <source>
        <strain evidence="1">Female</strain>
        <tissue evidence="1">Gut</tissue>
    </source>
</reference>
<accession>A0A293MKC7</accession>
<dbReference type="AlphaFoldDB" id="A0A293MKC7"/>
<proteinExistence type="predicted"/>
<protein>
    <submittedName>
        <fullName evidence="1">Molybdenum cofactor sulfurase</fullName>
    </submittedName>
</protein>
<sequence>MRLYRRGTGIGNTVSTFFRCRLTTVNPDTGIRTDKQPLSTLRTYRIDTSVEGKEKYALNPLFGVRYFLYRQGMVRVGDQVRAVVSGKSLL</sequence>
<dbReference type="EMBL" id="GFWV01016675">
    <property type="protein sequence ID" value="MAA41403.1"/>
    <property type="molecule type" value="Transcribed_RNA"/>
</dbReference>
<evidence type="ECO:0000313" key="1">
    <source>
        <dbReference type="EMBL" id="MAA41403.1"/>
    </source>
</evidence>
<name>A0A293MKC7_ORNER</name>